<dbReference type="SUPFAM" id="SSF52821">
    <property type="entry name" value="Rhodanese/Cell cycle control phosphatase"/>
    <property type="match status" value="1"/>
</dbReference>
<protein>
    <recommendedName>
        <fullName evidence="1">Rhodanese domain-containing protein</fullName>
    </recommendedName>
</protein>
<feature type="domain" description="Rhodanese" evidence="1">
    <location>
        <begin position="73"/>
        <end position="125"/>
    </location>
</feature>
<accession>A0AAE0LLF0</accession>
<dbReference type="InterPro" id="IPR001763">
    <property type="entry name" value="Rhodanese-like_dom"/>
</dbReference>
<evidence type="ECO:0000313" key="3">
    <source>
        <dbReference type="Proteomes" id="UP001190700"/>
    </source>
</evidence>
<dbReference type="InterPro" id="IPR036873">
    <property type="entry name" value="Rhodanese-like_dom_sf"/>
</dbReference>
<dbReference type="PROSITE" id="PS50206">
    <property type="entry name" value="RHODANESE_3"/>
    <property type="match status" value="1"/>
</dbReference>
<keyword evidence="3" id="KW-1185">Reference proteome</keyword>
<evidence type="ECO:0000313" key="2">
    <source>
        <dbReference type="EMBL" id="KAK3289009.1"/>
    </source>
</evidence>
<organism evidence="2 3">
    <name type="scientific">Cymbomonas tetramitiformis</name>
    <dbReference type="NCBI Taxonomy" id="36881"/>
    <lineage>
        <taxon>Eukaryota</taxon>
        <taxon>Viridiplantae</taxon>
        <taxon>Chlorophyta</taxon>
        <taxon>Pyramimonadophyceae</taxon>
        <taxon>Pyramimonadales</taxon>
        <taxon>Pyramimonadaceae</taxon>
        <taxon>Cymbomonas</taxon>
    </lineage>
</organism>
<evidence type="ECO:0000259" key="1">
    <source>
        <dbReference type="PROSITE" id="PS50206"/>
    </source>
</evidence>
<sequence>MSQSGAKYVVELPTAEVLLLSEGDVQLCEQIRRSKECRHFGSWKLDKALASTRPMAAAGGADKVLAEPDELKNAVDPIIIDLRLPTEIEEQANGIPGSVNLAWADWDEKKVLETIPDKSTAVILY</sequence>
<reference evidence="2 3" key="1">
    <citation type="journal article" date="2015" name="Genome Biol. Evol.">
        <title>Comparative Genomics of a Bacterivorous Green Alga Reveals Evolutionary Causalities and Consequences of Phago-Mixotrophic Mode of Nutrition.</title>
        <authorList>
            <person name="Burns J.A."/>
            <person name="Paasch A."/>
            <person name="Narechania A."/>
            <person name="Kim E."/>
        </authorList>
    </citation>
    <scope>NUCLEOTIDE SEQUENCE [LARGE SCALE GENOMIC DNA]</scope>
    <source>
        <strain evidence="2 3">PLY_AMNH</strain>
    </source>
</reference>
<name>A0AAE0LLF0_9CHLO</name>
<proteinExistence type="predicted"/>
<dbReference type="Proteomes" id="UP001190700">
    <property type="component" value="Unassembled WGS sequence"/>
</dbReference>
<dbReference type="EMBL" id="LGRX02000272">
    <property type="protein sequence ID" value="KAK3289009.1"/>
    <property type="molecule type" value="Genomic_DNA"/>
</dbReference>
<dbReference type="AlphaFoldDB" id="A0AAE0LLF0"/>
<gene>
    <name evidence="2" type="ORF">CYMTET_3536</name>
</gene>
<comment type="caution">
    <text evidence="2">The sequence shown here is derived from an EMBL/GenBank/DDBJ whole genome shotgun (WGS) entry which is preliminary data.</text>
</comment>